<name>A0A317SYZ8_9PEZI</name>
<evidence type="ECO:0000313" key="3">
    <source>
        <dbReference type="Proteomes" id="UP000246991"/>
    </source>
</evidence>
<feature type="region of interest" description="Disordered" evidence="1">
    <location>
        <begin position="1"/>
        <end position="20"/>
    </location>
</feature>
<dbReference type="Gene3D" id="1.25.40.20">
    <property type="entry name" value="Ankyrin repeat-containing domain"/>
    <property type="match status" value="1"/>
</dbReference>
<dbReference type="SUPFAM" id="SSF48403">
    <property type="entry name" value="Ankyrin repeat"/>
    <property type="match status" value="1"/>
</dbReference>
<dbReference type="AlphaFoldDB" id="A0A317SYZ8"/>
<accession>A0A317SYZ8</accession>
<protein>
    <submittedName>
        <fullName evidence="2">Uncharacterized protein</fullName>
    </submittedName>
</protein>
<feature type="non-terminal residue" evidence="2">
    <location>
        <position position="1"/>
    </location>
</feature>
<dbReference type="Proteomes" id="UP000246991">
    <property type="component" value="Unassembled WGS sequence"/>
</dbReference>
<dbReference type="InterPro" id="IPR036770">
    <property type="entry name" value="Ankyrin_rpt-contain_sf"/>
</dbReference>
<keyword evidence="3" id="KW-1185">Reference proteome</keyword>
<comment type="caution">
    <text evidence="2">The sequence shown here is derived from an EMBL/GenBank/DDBJ whole genome shotgun (WGS) entry which is preliminary data.</text>
</comment>
<evidence type="ECO:0000313" key="2">
    <source>
        <dbReference type="EMBL" id="PWW79649.1"/>
    </source>
</evidence>
<evidence type="ECO:0000256" key="1">
    <source>
        <dbReference type="SAM" id="MobiDB-lite"/>
    </source>
</evidence>
<reference evidence="2 3" key="1">
    <citation type="submission" date="2018-03" db="EMBL/GenBank/DDBJ databases">
        <title>Genomes of Pezizomycetes fungi and the evolution of truffles.</title>
        <authorList>
            <person name="Murat C."/>
            <person name="Payen T."/>
            <person name="Noel B."/>
            <person name="Kuo A."/>
            <person name="Martin F.M."/>
        </authorList>
    </citation>
    <scope>NUCLEOTIDE SEQUENCE [LARGE SCALE GENOMIC DNA]</scope>
    <source>
        <strain evidence="2">091103-1</strain>
    </source>
</reference>
<sequence length="103" mass="10913">VKPDSVDNNGVTSLPGAASKGDREAVRLLLTIILDYNILGQNLTGGIGQTPFLPVCPSGQDVILEVRLDQADVDPNLAHGWARTPYSVIVSLHRGGAVRTLLD</sequence>
<proteinExistence type="predicted"/>
<feature type="non-terminal residue" evidence="2">
    <location>
        <position position="103"/>
    </location>
</feature>
<feature type="compositionally biased region" description="Polar residues" evidence="1">
    <location>
        <begin position="1"/>
        <end position="12"/>
    </location>
</feature>
<organism evidence="2 3">
    <name type="scientific">Tuber magnatum</name>
    <name type="common">white Piedmont truffle</name>
    <dbReference type="NCBI Taxonomy" id="42249"/>
    <lineage>
        <taxon>Eukaryota</taxon>
        <taxon>Fungi</taxon>
        <taxon>Dikarya</taxon>
        <taxon>Ascomycota</taxon>
        <taxon>Pezizomycotina</taxon>
        <taxon>Pezizomycetes</taxon>
        <taxon>Pezizales</taxon>
        <taxon>Tuberaceae</taxon>
        <taxon>Tuber</taxon>
    </lineage>
</organism>
<dbReference type="EMBL" id="PYWC01000007">
    <property type="protein sequence ID" value="PWW79649.1"/>
    <property type="molecule type" value="Genomic_DNA"/>
</dbReference>
<gene>
    <name evidence="2" type="ORF">C7212DRAFT_49748</name>
</gene>